<proteinExistence type="predicted"/>
<dbReference type="EMBL" id="MN508356">
    <property type="protein sequence ID" value="QFR59759.1"/>
    <property type="molecule type" value="Genomic_DNA"/>
</dbReference>
<evidence type="ECO:0000313" key="1">
    <source>
        <dbReference type="EMBL" id="QFR59759.1"/>
    </source>
</evidence>
<accession>A0A5P8PR58</accession>
<name>A0A5P8PR58_9CAUD</name>
<gene>
    <name evidence="1" type="ORF">VBApiPXC38_72</name>
</gene>
<dbReference type="Proteomes" id="UP000326537">
    <property type="component" value="Segment"/>
</dbReference>
<organism evidence="1 2">
    <name type="scientific">Acinetobacter phage VB_ApiP_XC38</name>
    <dbReference type="NCBI Taxonomy" id="2655002"/>
    <lineage>
        <taxon>Viruses</taxon>
        <taxon>Duplodnaviria</taxon>
        <taxon>Heunggongvirae</taxon>
        <taxon>Uroviricota</taxon>
        <taxon>Caudoviricetes</taxon>
        <taxon>Schitoviridae</taxon>
        <taxon>Exceevirus</taxon>
        <taxon>Exceevirus Xc38</taxon>
    </lineage>
</organism>
<protein>
    <submittedName>
        <fullName evidence="1">Uncharacterized protein</fullName>
    </submittedName>
</protein>
<keyword evidence="2" id="KW-1185">Reference proteome</keyword>
<evidence type="ECO:0000313" key="2">
    <source>
        <dbReference type="Proteomes" id="UP000326537"/>
    </source>
</evidence>
<sequence>MSQIIDNSVRALQQQAAATAKANAQLAATLEGQVAQLRKDIEAERNARITIAEHESKAAGVTINQGK</sequence>
<reference evidence="1 2" key="1">
    <citation type="submission" date="2019-09" db="EMBL/GenBank/DDBJ databases">
        <title>The characteristics and genome analysis of VB_ApiP_XC38, a novel N4-like phage Infecting Acinetobacter pittii.</title>
        <authorList>
            <person name="Cheng M."/>
        </authorList>
    </citation>
    <scope>NUCLEOTIDE SEQUENCE [LARGE SCALE GENOMIC DNA]</scope>
</reference>